<comment type="caution">
    <text evidence="3">The sequence shown here is derived from an EMBL/GenBank/DDBJ whole genome shotgun (WGS) entry which is preliminary data.</text>
</comment>
<reference evidence="3 4" key="1">
    <citation type="submission" date="2017-11" db="EMBL/GenBank/DDBJ databases">
        <title>Genomic Encyclopedia of Archaeal and Bacterial Type Strains, Phase II (KMG-II): From Individual Species to Whole Genera.</title>
        <authorList>
            <person name="Goeker M."/>
        </authorList>
    </citation>
    <scope>NUCLEOTIDE SEQUENCE [LARGE SCALE GENOMIC DNA]</scope>
    <source>
        <strain evidence="3 4">DSM 27393</strain>
    </source>
</reference>
<name>A0A2M9CGA9_9MICO</name>
<accession>A0A2M9CGA9</accession>
<protein>
    <submittedName>
        <fullName evidence="3">Spectinomycin phosphotransferase</fullName>
    </submittedName>
</protein>
<feature type="region of interest" description="Disordered" evidence="1">
    <location>
        <begin position="341"/>
        <end position="364"/>
    </location>
</feature>
<dbReference type="GO" id="GO:0016740">
    <property type="term" value="F:transferase activity"/>
    <property type="evidence" value="ECO:0007669"/>
    <property type="project" value="UniProtKB-KW"/>
</dbReference>
<dbReference type="EMBL" id="PGFF01000001">
    <property type="protein sequence ID" value="PJJ70953.1"/>
    <property type="molecule type" value="Genomic_DNA"/>
</dbReference>
<feature type="domain" description="Aminoglycoside phosphotransferase" evidence="2">
    <location>
        <begin position="36"/>
        <end position="282"/>
    </location>
</feature>
<keyword evidence="3" id="KW-0808">Transferase</keyword>
<evidence type="ECO:0000313" key="4">
    <source>
        <dbReference type="Proteomes" id="UP000228758"/>
    </source>
</evidence>
<dbReference type="Pfam" id="PF01636">
    <property type="entry name" value="APH"/>
    <property type="match status" value="1"/>
</dbReference>
<dbReference type="Proteomes" id="UP000228758">
    <property type="component" value="Unassembled WGS sequence"/>
</dbReference>
<dbReference type="Gene3D" id="1.20.58.840">
    <property type="match status" value="1"/>
</dbReference>
<dbReference type="InterPro" id="IPR011009">
    <property type="entry name" value="Kinase-like_dom_sf"/>
</dbReference>
<dbReference type="RefSeq" id="WP_100363314.1">
    <property type="nucleotide sequence ID" value="NZ_PGFF01000001.1"/>
</dbReference>
<organism evidence="3 4">
    <name type="scientific">Diaminobutyricimonas aerilata</name>
    <dbReference type="NCBI Taxonomy" id="1162967"/>
    <lineage>
        <taxon>Bacteria</taxon>
        <taxon>Bacillati</taxon>
        <taxon>Actinomycetota</taxon>
        <taxon>Actinomycetes</taxon>
        <taxon>Micrococcales</taxon>
        <taxon>Microbacteriaceae</taxon>
        <taxon>Diaminobutyricimonas</taxon>
    </lineage>
</organism>
<dbReference type="Gene3D" id="3.30.200.20">
    <property type="entry name" value="Phosphorylase Kinase, domain 1"/>
    <property type="match status" value="1"/>
</dbReference>
<dbReference type="Gene3D" id="1.10.510.10">
    <property type="entry name" value="Transferase(Phosphotransferase) domain 1"/>
    <property type="match status" value="1"/>
</dbReference>
<evidence type="ECO:0000256" key="1">
    <source>
        <dbReference type="SAM" id="MobiDB-lite"/>
    </source>
</evidence>
<dbReference type="InterPro" id="IPR002575">
    <property type="entry name" value="Aminoglycoside_PTrfase"/>
</dbReference>
<evidence type="ECO:0000313" key="3">
    <source>
        <dbReference type="EMBL" id="PJJ70953.1"/>
    </source>
</evidence>
<dbReference type="SUPFAM" id="SSF56112">
    <property type="entry name" value="Protein kinase-like (PK-like)"/>
    <property type="match status" value="1"/>
</dbReference>
<gene>
    <name evidence="3" type="ORF">CLV46_0485</name>
</gene>
<proteinExistence type="predicted"/>
<feature type="compositionally biased region" description="Basic and acidic residues" evidence="1">
    <location>
        <begin position="355"/>
        <end position="364"/>
    </location>
</feature>
<keyword evidence="4" id="KW-1185">Reference proteome</keyword>
<dbReference type="AlphaFoldDB" id="A0A2M9CGA9"/>
<sequence>MSAGSRAQNAKRRRRATLAARVSSEFGIDVRSVDPVAGGYDSHARVWRGAGADGRSWSIKESVRDTRFGLALAAGLGEAGVIGVSAPRRSRTGEPWSVRDGVFLSVAPWVDGVDAVADEAEPMRWHEFGATLRAVHESPSPPTVRPARRGIRRGVQSPAALLAGVDARVRETARPAADAEDTVVHALGLWREHRDRFVALAELERRLKRERVHSRRVPLHGDPHTGNVIVAPDGRPWLIDFDEATTAPREVDLMLIELGVIFSRPVTDTQRAAFRSGYGADAVIDESRIVRFGCVRAVEDLAATMHQLLDGPADRRSGDLRILQGLLGGDGLAALVERRIAGERPAGSSPTPPRAVHESREGTP</sequence>
<evidence type="ECO:0000259" key="2">
    <source>
        <dbReference type="Pfam" id="PF01636"/>
    </source>
</evidence>